<reference evidence="5 6" key="1">
    <citation type="journal article" date="2022" name="Nat. Ecol. Evol.">
        <title>A masculinizing supergene underlies an exaggerated male reproductive morph in a spider.</title>
        <authorList>
            <person name="Hendrickx F."/>
            <person name="De Corte Z."/>
            <person name="Sonet G."/>
            <person name="Van Belleghem S.M."/>
            <person name="Kostlbacher S."/>
            <person name="Vangestel C."/>
        </authorList>
    </citation>
    <scope>NUCLEOTIDE SEQUENCE [LARGE SCALE GENOMIC DNA]</scope>
    <source>
        <strain evidence="5">W744_W776</strain>
    </source>
</reference>
<dbReference type="Proteomes" id="UP000827092">
    <property type="component" value="Unassembled WGS sequence"/>
</dbReference>
<dbReference type="AlphaFoldDB" id="A0AAV6UDM4"/>
<dbReference type="InterPro" id="IPR050975">
    <property type="entry name" value="Sleep_regulator"/>
</dbReference>
<dbReference type="PANTHER" id="PTHR33562:SF2">
    <property type="entry name" value="PROTEIN QUIVER"/>
    <property type="match status" value="1"/>
</dbReference>
<dbReference type="InterPro" id="IPR031424">
    <property type="entry name" value="QVR-like"/>
</dbReference>
<evidence type="ECO:0000256" key="1">
    <source>
        <dbReference type="ARBA" id="ARBA00022729"/>
    </source>
</evidence>
<name>A0AAV6UDM4_9ARAC</name>
<comment type="caution">
    <text evidence="5">The sequence shown here is derived from an EMBL/GenBank/DDBJ whole genome shotgun (WGS) entry which is preliminary data.</text>
</comment>
<accession>A0AAV6UDM4</accession>
<keyword evidence="3" id="KW-0812">Transmembrane</keyword>
<evidence type="ECO:0000313" key="6">
    <source>
        <dbReference type="Proteomes" id="UP000827092"/>
    </source>
</evidence>
<feature type="transmembrane region" description="Helical" evidence="3">
    <location>
        <begin position="126"/>
        <end position="143"/>
    </location>
</feature>
<evidence type="ECO:0000256" key="2">
    <source>
        <dbReference type="ARBA" id="ARBA00023180"/>
    </source>
</evidence>
<dbReference type="GO" id="GO:0032222">
    <property type="term" value="P:regulation of synaptic transmission, cholinergic"/>
    <property type="evidence" value="ECO:0007669"/>
    <property type="project" value="InterPro"/>
</dbReference>
<keyword evidence="1 4" id="KW-0732">Signal</keyword>
<evidence type="ECO:0000256" key="3">
    <source>
        <dbReference type="SAM" id="Phobius"/>
    </source>
</evidence>
<evidence type="ECO:0000313" key="5">
    <source>
        <dbReference type="EMBL" id="KAG8181751.1"/>
    </source>
</evidence>
<keyword evidence="3" id="KW-1133">Transmembrane helix</keyword>
<sequence length="144" mass="16356">MDMKFHFGLAGFLFMVCFVYKGSSLLCYQCTTKNPDQEDCLNITAGDTRYLHNCTAPTDQSCRIQVQWIDFDILDWTRDRHVIRACASTPYDPNGACFYRTGNLGRMSICNCAGDRCNRAPATFDATFMCATLLLFWVAMFFAS</sequence>
<protein>
    <recommendedName>
        <fullName evidence="7">Protein sleepless</fullName>
    </recommendedName>
</protein>
<organism evidence="5 6">
    <name type="scientific">Oedothorax gibbosus</name>
    <dbReference type="NCBI Taxonomy" id="931172"/>
    <lineage>
        <taxon>Eukaryota</taxon>
        <taxon>Metazoa</taxon>
        <taxon>Ecdysozoa</taxon>
        <taxon>Arthropoda</taxon>
        <taxon>Chelicerata</taxon>
        <taxon>Arachnida</taxon>
        <taxon>Araneae</taxon>
        <taxon>Araneomorphae</taxon>
        <taxon>Entelegynae</taxon>
        <taxon>Araneoidea</taxon>
        <taxon>Linyphiidae</taxon>
        <taxon>Erigoninae</taxon>
        <taxon>Oedothorax</taxon>
    </lineage>
</organism>
<proteinExistence type="predicted"/>
<keyword evidence="3" id="KW-0472">Membrane</keyword>
<evidence type="ECO:0008006" key="7">
    <source>
        <dbReference type="Google" id="ProtNLM"/>
    </source>
</evidence>
<feature type="chain" id="PRO_5043708975" description="Protein sleepless" evidence="4">
    <location>
        <begin position="25"/>
        <end position="144"/>
    </location>
</feature>
<keyword evidence="2" id="KW-0325">Glycoprotein</keyword>
<dbReference type="SUPFAM" id="SSF57302">
    <property type="entry name" value="Snake toxin-like"/>
    <property type="match status" value="1"/>
</dbReference>
<dbReference type="Pfam" id="PF17064">
    <property type="entry name" value="QVR"/>
    <property type="match status" value="1"/>
</dbReference>
<feature type="signal peptide" evidence="4">
    <location>
        <begin position="1"/>
        <end position="24"/>
    </location>
</feature>
<dbReference type="GO" id="GO:0030431">
    <property type="term" value="P:sleep"/>
    <property type="evidence" value="ECO:0007669"/>
    <property type="project" value="InterPro"/>
</dbReference>
<dbReference type="InterPro" id="IPR045860">
    <property type="entry name" value="Snake_toxin-like_sf"/>
</dbReference>
<keyword evidence="6" id="KW-1185">Reference proteome</keyword>
<dbReference type="CDD" id="cd00117">
    <property type="entry name" value="TFP"/>
    <property type="match status" value="1"/>
</dbReference>
<evidence type="ECO:0000256" key="4">
    <source>
        <dbReference type="SAM" id="SignalP"/>
    </source>
</evidence>
<dbReference type="PANTHER" id="PTHR33562">
    <property type="entry name" value="ATILLA, ISOFORM B-RELATED-RELATED"/>
    <property type="match status" value="1"/>
</dbReference>
<gene>
    <name evidence="5" type="ORF">JTE90_028289</name>
</gene>
<dbReference type="EMBL" id="JAFNEN010000498">
    <property type="protein sequence ID" value="KAG8181751.1"/>
    <property type="molecule type" value="Genomic_DNA"/>
</dbReference>